<feature type="region of interest" description="Disordered" evidence="1">
    <location>
        <begin position="148"/>
        <end position="167"/>
    </location>
</feature>
<gene>
    <name evidence="3" type="ORF">PQR62_24900</name>
</gene>
<evidence type="ECO:0000313" key="4">
    <source>
        <dbReference type="Proteomes" id="UP001629246"/>
    </source>
</evidence>
<evidence type="ECO:0000256" key="2">
    <source>
        <dbReference type="SAM" id="SignalP"/>
    </source>
</evidence>
<reference evidence="3 4" key="1">
    <citation type="journal article" date="2024" name="Chem. Sci.">
        <title>Discovery of megapolipeptins by genome mining of a Burkholderiales bacteria collection.</title>
        <authorList>
            <person name="Paulo B.S."/>
            <person name="Recchia M.J.J."/>
            <person name="Lee S."/>
            <person name="Fergusson C.H."/>
            <person name="Romanowski S.B."/>
            <person name="Hernandez A."/>
            <person name="Krull N."/>
            <person name="Liu D.Y."/>
            <person name="Cavanagh H."/>
            <person name="Bos A."/>
            <person name="Gray C.A."/>
            <person name="Murphy B.T."/>
            <person name="Linington R.G."/>
            <person name="Eustaquio A.S."/>
        </authorList>
    </citation>
    <scope>NUCLEOTIDE SEQUENCE [LARGE SCALE GENOMIC DNA]</scope>
    <source>
        <strain evidence="3 4">RL21-008-BIB-A</strain>
    </source>
</reference>
<dbReference type="EMBL" id="JAQQFM010000017">
    <property type="protein sequence ID" value="MFL9927535.1"/>
    <property type="molecule type" value="Genomic_DNA"/>
</dbReference>
<sequence>MYHLPQLDRIATHIRALHSTRRPGLCAGSAALLFALAGAVDTAYAADGNCTLQLSNPVVDYGAVTRAELMKKQISPLLMTLGKQTATLTATCRQPVQMTIFFRGPAVDAGSYRFGNAGSFTLYLSNAQMDGKAVGLGSVISAGQVPENTGNSSALPPNTGATPIVNDRPIKGTSFSVQVDIEARVAVTGSRISDQTVWRGNGNFEMIEN</sequence>
<feature type="compositionally biased region" description="Polar residues" evidence="1">
    <location>
        <begin position="148"/>
        <end position="161"/>
    </location>
</feature>
<protein>
    <recommendedName>
        <fullName evidence="5">DUF1120 domain-containing protein</fullName>
    </recommendedName>
</protein>
<proteinExistence type="predicted"/>
<evidence type="ECO:0008006" key="5">
    <source>
        <dbReference type="Google" id="ProtNLM"/>
    </source>
</evidence>
<feature type="chain" id="PRO_5045381293" description="DUF1120 domain-containing protein" evidence="2">
    <location>
        <begin position="46"/>
        <end position="209"/>
    </location>
</feature>
<keyword evidence="4" id="KW-1185">Reference proteome</keyword>
<name>A0ABW9AGK7_9BURK</name>
<feature type="signal peptide" evidence="2">
    <location>
        <begin position="1"/>
        <end position="45"/>
    </location>
</feature>
<dbReference type="Proteomes" id="UP001629246">
    <property type="component" value="Unassembled WGS sequence"/>
</dbReference>
<organism evidence="3 4">
    <name type="scientific">Herbaspirillum lusitanum</name>
    <dbReference type="NCBI Taxonomy" id="213312"/>
    <lineage>
        <taxon>Bacteria</taxon>
        <taxon>Pseudomonadati</taxon>
        <taxon>Pseudomonadota</taxon>
        <taxon>Betaproteobacteria</taxon>
        <taxon>Burkholderiales</taxon>
        <taxon>Oxalobacteraceae</taxon>
        <taxon>Herbaspirillum</taxon>
    </lineage>
</organism>
<comment type="caution">
    <text evidence="3">The sequence shown here is derived from an EMBL/GenBank/DDBJ whole genome shotgun (WGS) entry which is preliminary data.</text>
</comment>
<evidence type="ECO:0000256" key="1">
    <source>
        <dbReference type="SAM" id="MobiDB-lite"/>
    </source>
</evidence>
<accession>A0ABW9AGK7</accession>
<dbReference type="RefSeq" id="WP_408160771.1">
    <property type="nucleotide sequence ID" value="NZ_JAQQFM010000017.1"/>
</dbReference>
<keyword evidence="2" id="KW-0732">Signal</keyword>
<evidence type="ECO:0000313" key="3">
    <source>
        <dbReference type="EMBL" id="MFL9927535.1"/>
    </source>
</evidence>